<name>A0A0L0US64_9BASI</name>
<evidence type="ECO:0000313" key="3">
    <source>
        <dbReference type="Proteomes" id="UP000054564"/>
    </source>
</evidence>
<proteinExistence type="predicted"/>
<dbReference type="AlphaFoldDB" id="A0A0L0US64"/>
<feature type="chain" id="PRO_5005548912" evidence="1">
    <location>
        <begin position="21"/>
        <end position="427"/>
    </location>
</feature>
<reference evidence="3" key="1">
    <citation type="submission" date="2014-03" db="EMBL/GenBank/DDBJ databases">
        <title>The Genome Sequence of Puccinia striiformis f. sp. tritici PST-78.</title>
        <authorList>
            <consortium name="The Broad Institute Genome Sequencing Platform"/>
            <person name="Cuomo C."/>
            <person name="Hulbert S."/>
            <person name="Chen X."/>
            <person name="Walker B."/>
            <person name="Young S.K."/>
            <person name="Zeng Q."/>
            <person name="Gargeya S."/>
            <person name="Fitzgerald M."/>
            <person name="Haas B."/>
            <person name="Abouelleil A."/>
            <person name="Alvarado L."/>
            <person name="Arachchi H.M."/>
            <person name="Berlin A.M."/>
            <person name="Chapman S.B."/>
            <person name="Goldberg J."/>
            <person name="Griggs A."/>
            <person name="Gujja S."/>
            <person name="Hansen M."/>
            <person name="Howarth C."/>
            <person name="Imamovic A."/>
            <person name="Larimer J."/>
            <person name="McCowan C."/>
            <person name="Montmayeur A."/>
            <person name="Murphy C."/>
            <person name="Neiman D."/>
            <person name="Pearson M."/>
            <person name="Priest M."/>
            <person name="Roberts A."/>
            <person name="Saif S."/>
            <person name="Shea T."/>
            <person name="Sisk P."/>
            <person name="Sykes S."/>
            <person name="Wortman J."/>
            <person name="Nusbaum C."/>
            <person name="Birren B."/>
        </authorList>
    </citation>
    <scope>NUCLEOTIDE SEQUENCE [LARGE SCALE GENOMIC DNA]</scope>
    <source>
        <strain evidence="3">race PST-78</strain>
    </source>
</reference>
<feature type="signal peptide" evidence="1">
    <location>
        <begin position="1"/>
        <end position="20"/>
    </location>
</feature>
<keyword evidence="3" id="KW-1185">Reference proteome</keyword>
<dbReference type="Proteomes" id="UP000054564">
    <property type="component" value="Unassembled WGS sequence"/>
</dbReference>
<evidence type="ECO:0000256" key="1">
    <source>
        <dbReference type="SAM" id="SignalP"/>
    </source>
</evidence>
<evidence type="ECO:0000313" key="2">
    <source>
        <dbReference type="EMBL" id="KNE89751.1"/>
    </source>
</evidence>
<accession>A0A0L0US64</accession>
<sequence length="427" mass="49253">MLLTKILVALQTLHCYGVSAHPLALLKSLVKRAEGMTTPFLDKLQNFEEHTGPLQAEVQENRKTGGFPGGVYSRSGTGSYERDASGEALSPISAMKHHQHLSEILEFRHHYSFAPSYHSFSEDYLAVIDHLDDSEHRMFHKIVKKRPTYYQVGHPFIQVNTLRAILDDSKKDKVVKFFQKYATMPQTSAVELNEPIPSELTATSFQEKIPTNHPAHQEKEKITGEFQALMEKFDGIKKERLANILIADYNAKPPYTTQFLQEYFVNMNDFLSELNNVEKEAFWAFKESYEKYPAISSKHSVTFLQKYILVVKYAFEIAQSQDNVTTFFSMKRKTDFLQAAENNSRKEDHKQLMIFFSNLSESELNLYLKLLGDVMNTSHKDDKITSLFNYLKHRTILGYRFLQNIFDQVKALLKKYVLKPHITPGNA</sequence>
<protein>
    <submittedName>
        <fullName evidence="2">Uncharacterized protein</fullName>
    </submittedName>
</protein>
<gene>
    <name evidence="2" type="ORF">PSTG_16785</name>
</gene>
<dbReference type="OrthoDB" id="10665668at2759"/>
<organism evidence="2 3">
    <name type="scientific">Puccinia striiformis f. sp. tritici PST-78</name>
    <dbReference type="NCBI Taxonomy" id="1165861"/>
    <lineage>
        <taxon>Eukaryota</taxon>
        <taxon>Fungi</taxon>
        <taxon>Dikarya</taxon>
        <taxon>Basidiomycota</taxon>
        <taxon>Pucciniomycotina</taxon>
        <taxon>Pucciniomycetes</taxon>
        <taxon>Pucciniales</taxon>
        <taxon>Pucciniaceae</taxon>
        <taxon>Puccinia</taxon>
    </lineage>
</organism>
<comment type="caution">
    <text evidence="2">The sequence shown here is derived from an EMBL/GenBank/DDBJ whole genome shotgun (WGS) entry which is preliminary data.</text>
</comment>
<keyword evidence="1" id="KW-0732">Signal</keyword>
<dbReference type="EMBL" id="AJIL01000300">
    <property type="protein sequence ID" value="KNE89751.1"/>
    <property type="molecule type" value="Genomic_DNA"/>
</dbReference>